<dbReference type="EMBL" id="FPKV01000005">
    <property type="protein sequence ID" value="SFZ94887.1"/>
    <property type="molecule type" value="Genomic_DNA"/>
</dbReference>
<dbReference type="STRING" id="369401.SAMN05428642_105155"/>
<dbReference type="OrthoDB" id="9796786at2"/>
<gene>
    <name evidence="1" type="ORF">SAMN05428642_105155</name>
</gene>
<evidence type="ECO:0000313" key="2">
    <source>
        <dbReference type="Proteomes" id="UP000182544"/>
    </source>
</evidence>
<name>A0A1K2IR89_9FLAO</name>
<protein>
    <submittedName>
        <fullName evidence="1">HTH-type transcriptional regulator / antitoxin HigA</fullName>
    </submittedName>
</protein>
<dbReference type="GO" id="GO:0006355">
    <property type="term" value="P:regulation of DNA-templated transcription"/>
    <property type="evidence" value="ECO:0007669"/>
    <property type="project" value="InterPro"/>
</dbReference>
<dbReference type="AlphaFoldDB" id="A0A1K2IR89"/>
<dbReference type="InterPro" id="IPR039060">
    <property type="entry name" value="Antitox_HigA"/>
</dbReference>
<dbReference type="Proteomes" id="UP000182544">
    <property type="component" value="Unassembled WGS sequence"/>
</dbReference>
<dbReference type="RefSeq" id="WP_072403608.1">
    <property type="nucleotide sequence ID" value="NZ_FPKV01000005.1"/>
</dbReference>
<keyword evidence="2" id="KW-1185">Reference proteome</keyword>
<dbReference type="PANTHER" id="PTHR40455:SF1">
    <property type="entry name" value="ANTITOXIN HIGA"/>
    <property type="match status" value="1"/>
</dbReference>
<dbReference type="PANTHER" id="PTHR40455">
    <property type="entry name" value="ANTITOXIN HIGA"/>
    <property type="match status" value="1"/>
</dbReference>
<reference evidence="1 2" key="1">
    <citation type="submission" date="2016-10" db="EMBL/GenBank/DDBJ databases">
        <authorList>
            <person name="de Groot N.N."/>
        </authorList>
    </citation>
    <scope>NUCLEOTIDE SEQUENCE [LARGE SCALE GENOMIC DNA]</scope>
    <source>
        <strain evidence="1 2">DSM 18180</strain>
    </source>
</reference>
<sequence>MEITIIKSKNQYNAYLKRMHEIFDAKNGTPEGDELDLLALVIEKYEDEHYPIEAPDPIKVIQFMMEQMNMNKKGFGLVIKSQSRATEILKKKRPLTLAMIRRIHGHLGIPAEILIKDYKLAN</sequence>
<proteinExistence type="predicted"/>
<evidence type="ECO:0000313" key="1">
    <source>
        <dbReference type="EMBL" id="SFZ94887.1"/>
    </source>
</evidence>
<accession>A0A1K2IR89</accession>
<organism evidence="1 2">
    <name type="scientific">Flaviramulus basaltis</name>
    <dbReference type="NCBI Taxonomy" id="369401"/>
    <lineage>
        <taxon>Bacteria</taxon>
        <taxon>Pseudomonadati</taxon>
        <taxon>Bacteroidota</taxon>
        <taxon>Flavobacteriia</taxon>
        <taxon>Flavobacteriales</taxon>
        <taxon>Flavobacteriaceae</taxon>
        <taxon>Flaviramulus</taxon>
    </lineage>
</organism>
<dbReference type="GO" id="GO:0001046">
    <property type="term" value="F:core promoter sequence-specific DNA binding"/>
    <property type="evidence" value="ECO:0007669"/>
    <property type="project" value="TreeGrafter"/>
</dbReference>